<protein>
    <submittedName>
        <fullName evidence="1">Uncharacterized protein</fullName>
    </submittedName>
</protein>
<keyword evidence="2" id="KW-1185">Reference proteome</keyword>
<accession>A0A9J5YLW4</accession>
<evidence type="ECO:0000313" key="2">
    <source>
        <dbReference type="Proteomes" id="UP000824120"/>
    </source>
</evidence>
<organism evidence="1 2">
    <name type="scientific">Solanum commersonii</name>
    <name type="common">Commerson's wild potato</name>
    <name type="synonym">Commerson's nightshade</name>
    <dbReference type="NCBI Taxonomy" id="4109"/>
    <lineage>
        <taxon>Eukaryota</taxon>
        <taxon>Viridiplantae</taxon>
        <taxon>Streptophyta</taxon>
        <taxon>Embryophyta</taxon>
        <taxon>Tracheophyta</taxon>
        <taxon>Spermatophyta</taxon>
        <taxon>Magnoliopsida</taxon>
        <taxon>eudicotyledons</taxon>
        <taxon>Gunneridae</taxon>
        <taxon>Pentapetalae</taxon>
        <taxon>asterids</taxon>
        <taxon>lamiids</taxon>
        <taxon>Solanales</taxon>
        <taxon>Solanaceae</taxon>
        <taxon>Solanoideae</taxon>
        <taxon>Solaneae</taxon>
        <taxon>Solanum</taxon>
    </lineage>
</organism>
<proteinExistence type="predicted"/>
<dbReference type="EMBL" id="JACXVP010000006">
    <property type="protein sequence ID" value="KAG5601418.1"/>
    <property type="molecule type" value="Genomic_DNA"/>
</dbReference>
<dbReference type="AlphaFoldDB" id="A0A9J5YLW4"/>
<gene>
    <name evidence="1" type="ORF">H5410_032788</name>
</gene>
<dbReference type="Proteomes" id="UP000824120">
    <property type="component" value="Chromosome 6"/>
</dbReference>
<sequence length="81" mass="9281">MFRMGGKAAACTKFSIEIPQNPDEKIKVGGCCRESCGSCWILTHEVEENAHRFFFMQFHVSFGFRVEEGDLAWWSLCEGKK</sequence>
<name>A0A9J5YLW4_SOLCO</name>
<comment type="caution">
    <text evidence="1">The sequence shown here is derived from an EMBL/GenBank/DDBJ whole genome shotgun (WGS) entry which is preliminary data.</text>
</comment>
<reference evidence="1 2" key="1">
    <citation type="submission" date="2020-09" db="EMBL/GenBank/DDBJ databases">
        <title>De no assembly of potato wild relative species, Solanum commersonii.</title>
        <authorList>
            <person name="Cho K."/>
        </authorList>
    </citation>
    <scope>NUCLEOTIDE SEQUENCE [LARGE SCALE GENOMIC DNA]</scope>
    <source>
        <strain evidence="1">LZ3.2</strain>
        <tissue evidence="1">Leaf</tissue>
    </source>
</reference>
<evidence type="ECO:0000313" key="1">
    <source>
        <dbReference type="EMBL" id="KAG5601418.1"/>
    </source>
</evidence>